<keyword evidence="4" id="KW-0862">Zinc</keyword>
<gene>
    <name evidence="7" type="ORF">KIPB_011009</name>
</gene>
<protein>
    <recommendedName>
        <fullName evidence="6">C2H2-type domain-containing protein</fullName>
    </recommendedName>
</protein>
<dbReference type="GO" id="GO:0008270">
    <property type="term" value="F:zinc ion binding"/>
    <property type="evidence" value="ECO:0007669"/>
    <property type="project" value="UniProtKB-KW"/>
</dbReference>
<feature type="domain" description="C2H2-type" evidence="6">
    <location>
        <begin position="160"/>
        <end position="184"/>
    </location>
</feature>
<organism evidence="7 8">
    <name type="scientific">Kipferlia bialata</name>
    <dbReference type="NCBI Taxonomy" id="797122"/>
    <lineage>
        <taxon>Eukaryota</taxon>
        <taxon>Metamonada</taxon>
        <taxon>Carpediemonas-like organisms</taxon>
        <taxon>Kipferlia</taxon>
    </lineage>
</organism>
<evidence type="ECO:0000256" key="4">
    <source>
        <dbReference type="ARBA" id="ARBA00022833"/>
    </source>
</evidence>
<comment type="caution">
    <text evidence="7">The sequence shown here is derived from an EMBL/GenBank/DDBJ whole genome shotgun (WGS) entry which is preliminary data.</text>
</comment>
<reference evidence="7 8" key="1">
    <citation type="journal article" date="2018" name="PLoS ONE">
        <title>The draft genome of Kipferlia bialata reveals reductive genome evolution in fornicate parasites.</title>
        <authorList>
            <person name="Tanifuji G."/>
            <person name="Takabayashi S."/>
            <person name="Kume K."/>
            <person name="Takagi M."/>
            <person name="Nakayama T."/>
            <person name="Kamikawa R."/>
            <person name="Inagaki Y."/>
            <person name="Hashimoto T."/>
        </authorList>
    </citation>
    <scope>NUCLEOTIDE SEQUENCE [LARGE SCALE GENOMIC DNA]</scope>
    <source>
        <strain evidence="7">NY0173</strain>
    </source>
</reference>
<dbReference type="PANTHER" id="PTHR24403">
    <property type="entry name" value="ZINC FINGER PROTEIN"/>
    <property type="match status" value="1"/>
</dbReference>
<evidence type="ECO:0000259" key="6">
    <source>
        <dbReference type="PROSITE" id="PS50157"/>
    </source>
</evidence>
<feature type="domain" description="C2H2-type" evidence="6">
    <location>
        <begin position="41"/>
        <end position="69"/>
    </location>
</feature>
<evidence type="ECO:0000256" key="2">
    <source>
        <dbReference type="ARBA" id="ARBA00022737"/>
    </source>
</evidence>
<dbReference type="InterPro" id="IPR050688">
    <property type="entry name" value="Zinc_finger/UBP_domain"/>
</dbReference>
<dbReference type="PANTHER" id="PTHR24403:SF67">
    <property type="entry name" value="FI01116P-RELATED"/>
    <property type="match status" value="1"/>
</dbReference>
<dbReference type="Proteomes" id="UP000265618">
    <property type="component" value="Unassembled WGS sequence"/>
</dbReference>
<evidence type="ECO:0000256" key="5">
    <source>
        <dbReference type="PROSITE-ProRule" id="PRU00042"/>
    </source>
</evidence>
<evidence type="ECO:0000313" key="8">
    <source>
        <dbReference type="Proteomes" id="UP000265618"/>
    </source>
</evidence>
<feature type="domain" description="C2H2-type" evidence="6">
    <location>
        <begin position="69"/>
        <end position="101"/>
    </location>
</feature>
<dbReference type="InterPro" id="IPR036236">
    <property type="entry name" value="Znf_C2H2_sf"/>
</dbReference>
<evidence type="ECO:0000256" key="3">
    <source>
        <dbReference type="ARBA" id="ARBA00022771"/>
    </source>
</evidence>
<keyword evidence="8" id="KW-1185">Reference proteome</keyword>
<dbReference type="SMART" id="SM00355">
    <property type="entry name" value="ZnF_C2H2"/>
    <property type="match status" value="5"/>
</dbReference>
<keyword evidence="1" id="KW-0479">Metal-binding</keyword>
<feature type="non-terminal residue" evidence="7">
    <location>
        <position position="1"/>
    </location>
</feature>
<feature type="domain" description="C2H2-type" evidence="6">
    <location>
        <begin position="132"/>
        <end position="160"/>
    </location>
</feature>
<sequence length="216" mass="24785">DLTRHIATHNAEGMIVCPKCGIVCDREELFAQHVKTHIRSFPCQYCSKELSTHNGRRRHILSVHCGVRFQCPCCKRILSSRQDMVRHIRRNHPSVDTNECPPLCVKVNDQDTLSVSHDAENQTHLPVAPKTWDCPECDKTYTQKWRLTEHVLIIHRGKRWKCQLCDKLVCHRSSLSAHLRKDHATTIQGHPGSMVYIDQDTSATAISAQPSAKRRR</sequence>
<name>A0A9K3D7F2_9EUKA</name>
<dbReference type="Pfam" id="PF00096">
    <property type="entry name" value="zf-C2H2"/>
    <property type="match status" value="2"/>
</dbReference>
<dbReference type="PROSITE" id="PS00028">
    <property type="entry name" value="ZINC_FINGER_C2H2_1"/>
    <property type="match status" value="4"/>
</dbReference>
<evidence type="ECO:0000313" key="7">
    <source>
        <dbReference type="EMBL" id="GIQ88699.1"/>
    </source>
</evidence>
<dbReference type="SUPFAM" id="SSF57667">
    <property type="entry name" value="beta-beta-alpha zinc fingers"/>
    <property type="match status" value="3"/>
</dbReference>
<dbReference type="GO" id="GO:0005634">
    <property type="term" value="C:nucleus"/>
    <property type="evidence" value="ECO:0007669"/>
    <property type="project" value="TreeGrafter"/>
</dbReference>
<dbReference type="InterPro" id="IPR013087">
    <property type="entry name" value="Znf_C2H2_type"/>
</dbReference>
<dbReference type="AlphaFoldDB" id="A0A9K3D7F2"/>
<keyword evidence="2" id="KW-0677">Repeat</keyword>
<keyword evidence="3 5" id="KW-0863">Zinc-finger</keyword>
<accession>A0A9K3D7F2</accession>
<dbReference type="Gene3D" id="3.30.160.60">
    <property type="entry name" value="Classic Zinc Finger"/>
    <property type="match status" value="2"/>
</dbReference>
<dbReference type="PROSITE" id="PS50157">
    <property type="entry name" value="ZINC_FINGER_C2H2_2"/>
    <property type="match status" value="4"/>
</dbReference>
<proteinExistence type="predicted"/>
<dbReference type="EMBL" id="BDIP01004307">
    <property type="protein sequence ID" value="GIQ88699.1"/>
    <property type="molecule type" value="Genomic_DNA"/>
</dbReference>
<dbReference type="GO" id="GO:0010468">
    <property type="term" value="P:regulation of gene expression"/>
    <property type="evidence" value="ECO:0007669"/>
    <property type="project" value="TreeGrafter"/>
</dbReference>
<dbReference type="OrthoDB" id="8117402at2759"/>
<evidence type="ECO:0000256" key="1">
    <source>
        <dbReference type="ARBA" id="ARBA00022723"/>
    </source>
</evidence>